<comment type="similarity">
    <text evidence="1">Belongs to the copper/topaquinone oxidase family.</text>
</comment>
<accession>A0ABD5W5U8</accession>
<dbReference type="EC" id="1.4.3.-" evidence="1"/>
<dbReference type="RefSeq" id="WP_382187571.1">
    <property type="nucleotide sequence ID" value="NZ_JBHSZI010000006.1"/>
</dbReference>
<keyword evidence="1" id="KW-0560">Oxidoreductase</keyword>
<protein>
    <recommendedName>
        <fullName evidence="1">Amine oxidase</fullName>
        <ecNumber evidence="1">1.4.3.-</ecNumber>
    </recommendedName>
</protein>
<dbReference type="InterPro" id="IPR000269">
    <property type="entry name" value="Cu_amine_oxidase"/>
</dbReference>
<evidence type="ECO:0000259" key="2">
    <source>
        <dbReference type="Pfam" id="PF02727"/>
    </source>
</evidence>
<proteinExistence type="inferred from homology"/>
<evidence type="ECO:0000313" key="5">
    <source>
        <dbReference type="Proteomes" id="UP001596445"/>
    </source>
</evidence>
<keyword evidence="1" id="KW-0479">Metal-binding</keyword>
<dbReference type="Gene3D" id="3.10.450.40">
    <property type="match status" value="2"/>
</dbReference>
<dbReference type="EMBL" id="JBHSZI010000006">
    <property type="protein sequence ID" value="MFC7060104.1"/>
    <property type="molecule type" value="Genomic_DNA"/>
</dbReference>
<dbReference type="GO" id="GO:0009308">
    <property type="term" value="P:amine metabolic process"/>
    <property type="evidence" value="ECO:0007669"/>
    <property type="project" value="UniProtKB-UniRule"/>
</dbReference>
<dbReference type="AlphaFoldDB" id="A0ABD5W5U8"/>
<keyword evidence="5" id="KW-1185">Reference proteome</keyword>
<keyword evidence="1" id="KW-0801">TPQ</keyword>
<dbReference type="GO" id="GO:0016491">
    <property type="term" value="F:oxidoreductase activity"/>
    <property type="evidence" value="ECO:0007669"/>
    <property type="project" value="UniProtKB-KW"/>
</dbReference>
<dbReference type="Pfam" id="PF02727">
    <property type="entry name" value="Cu_amine_oxidN2"/>
    <property type="match status" value="1"/>
</dbReference>
<evidence type="ECO:0000256" key="1">
    <source>
        <dbReference type="RuleBase" id="RU000672"/>
    </source>
</evidence>
<dbReference type="Proteomes" id="UP001596445">
    <property type="component" value="Unassembled WGS sequence"/>
</dbReference>
<evidence type="ECO:0000313" key="4">
    <source>
        <dbReference type="EMBL" id="MFC7060104.1"/>
    </source>
</evidence>
<organism evidence="4 5">
    <name type="scientific">Halovenus salina</name>
    <dbReference type="NCBI Taxonomy" id="1510225"/>
    <lineage>
        <taxon>Archaea</taxon>
        <taxon>Methanobacteriati</taxon>
        <taxon>Methanobacteriota</taxon>
        <taxon>Stenosarchaea group</taxon>
        <taxon>Halobacteria</taxon>
        <taxon>Halobacteriales</taxon>
        <taxon>Haloarculaceae</taxon>
        <taxon>Halovenus</taxon>
    </lineage>
</organism>
<gene>
    <name evidence="4" type="ORF">ACFQQG_20225</name>
</gene>
<comment type="PTM">
    <text evidence="1">Topaquinone (TPQ) is generated by copper-dependent autoxidation of a specific tyrosyl residue.</text>
</comment>
<dbReference type="Pfam" id="PF02728">
    <property type="entry name" value="Cu_amine_oxidN3"/>
    <property type="match status" value="1"/>
</dbReference>
<keyword evidence="1" id="KW-0186">Copper</keyword>
<dbReference type="PANTHER" id="PTHR10638">
    <property type="entry name" value="COPPER AMINE OXIDASE"/>
    <property type="match status" value="1"/>
</dbReference>
<dbReference type="InterPro" id="IPR015802">
    <property type="entry name" value="Cu_amine_oxidase_N3"/>
</dbReference>
<dbReference type="SUPFAM" id="SSF54416">
    <property type="entry name" value="Amine oxidase N-terminal region"/>
    <property type="match status" value="2"/>
</dbReference>
<feature type="domain" description="Copper amine oxidase N3-terminal" evidence="3">
    <location>
        <begin position="76"/>
        <end position="164"/>
    </location>
</feature>
<sequence>MLRETSEFTDNARMVKIELNEPSKEALNEYRENGTEVKREAYAVIRDSPERKTYEAVVSLEAEEVTEVEHIDGAQPSIAIQEFIECEQTVKENEEWQAALEDRGVEDTDRAMVDPFSVGYDFIPEDINRDRRMAHGLSYLRPSEEDGDEGYAKPIHGLHAFVDLI</sequence>
<evidence type="ECO:0000259" key="3">
    <source>
        <dbReference type="Pfam" id="PF02728"/>
    </source>
</evidence>
<comment type="cofactor">
    <cofactor evidence="1">
        <name>Cu cation</name>
        <dbReference type="ChEBI" id="CHEBI:23378"/>
    </cofactor>
    <text evidence="1">Contains 1 topaquinone per subunit.</text>
</comment>
<reference evidence="4 5" key="1">
    <citation type="journal article" date="2019" name="Int. J. Syst. Evol. Microbiol.">
        <title>The Global Catalogue of Microorganisms (GCM) 10K type strain sequencing project: providing services to taxonomists for standard genome sequencing and annotation.</title>
        <authorList>
            <consortium name="The Broad Institute Genomics Platform"/>
            <consortium name="The Broad Institute Genome Sequencing Center for Infectious Disease"/>
            <person name="Wu L."/>
            <person name="Ma J."/>
        </authorList>
    </citation>
    <scope>NUCLEOTIDE SEQUENCE [LARGE SCALE GENOMIC DNA]</scope>
    <source>
        <strain evidence="4 5">JCM 30072</strain>
    </source>
</reference>
<dbReference type="InterPro" id="IPR016182">
    <property type="entry name" value="Cu_amine_oxidase_N-reg"/>
</dbReference>
<feature type="domain" description="Copper amine oxidase N2-terminal" evidence="2">
    <location>
        <begin position="7"/>
        <end position="67"/>
    </location>
</feature>
<dbReference type="GO" id="GO:0046872">
    <property type="term" value="F:metal ion binding"/>
    <property type="evidence" value="ECO:0007669"/>
    <property type="project" value="UniProtKB-KW"/>
</dbReference>
<name>A0ABD5W5U8_9EURY</name>
<comment type="caution">
    <text evidence="4">The sequence shown here is derived from an EMBL/GenBank/DDBJ whole genome shotgun (WGS) entry which is preliminary data.</text>
</comment>
<dbReference type="InterPro" id="IPR015800">
    <property type="entry name" value="Cu_amine_oxidase_N2"/>
</dbReference>